<dbReference type="HOGENOM" id="CLU_376295_0_0_12"/>
<evidence type="ECO:0000259" key="7">
    <source>
        <dbReference type="PROSITE" id="PS50928"/>
    </source>
</evidence>
<evidence type="ECO:0000256" key="6">
    <source>
        <dbReference type="SAM" id="Phobius"/>
    </source>
</evidence>
<feature type="transmembrane region" description="Helical" evidence="6">
    <location>
        <begin position="211"/>
        <end position="235"/>
    </location>
</feature>
<keyword evidence="3 6" id="KW-1133">Transmembrane helix</keyword>
<sequence length="824" mass="89956">MKPNIRTCAIVTASIILLSLLVMMIFAEQLAPRSPYTMQSIRSWTEDGRLIFQKAPYPPSRRFPLGSDEFGRDILSRIIHGSRITIPLAFCIVLLRFALAVPLGIRAAFGGKIAAGLIHQFSLIFNAIPALLISLIILKLELFQSLDTMASALAFTAVLAGVTWSRTAHIILERSSNILSMQFIRSEIAIGKSPWMITRKNLIPHLLPETLVLFFMEIGSALTLLMQLGIFAVFLGNLRIVRDTTNGIISYFNVSFEPEWASMLGTARNMISTAPWMVIYPALAFFITVLGFNLFAEGLRQFLPGPGQAASPGSTASVTDSATDSVTDSASAAGRGPDTKTTGRKGKRLLPKIVFSSAVLGAVILMLLLPSPVPEQSWKSFPSALTAPVRPGSGDAAMRARAMGKQFREMGMLPVHGDSYEWHPQRPAEYYQGSTGIRITLPAGNEAEPVSLKPEPGSCMVRKFSLSDIHTRGSASQSDNLPDTSVHISLEDIPLVDGRNMDLLSFSRDDAAGIRGSFLVTDPLMYPEQAFQAAIRRIAGFPEIQGVIILSAPRRISPDTAAEAGEYTEILIERALFPPISGQLPPRSRNLLRTSPAEGSLSLEFTVHKVEAQPAYITGLIQGTDPGLAGKAIMITMDYLSASRMPGLAEWQLNLIESLSGPFRGSWSYIICLTPGGGQPGFQGLAEYIDRMPVNYSDIELHINLSGMSLSGQEGLGFNRQQAPVTRTYAWSIALLMEEELQALSRKQDIPLYSMESRLQTVQYYFPLNPEVNAHFWEHGIASVFLQSSPEILRNAGKALASIILNSMYMNNHPYSEHPGAGGT</sequence>
<feature type="compositionally biased region" description="Low complexity" evidence="5">
    <location>
        <begin position="314"/>
        <end position="333"/>
    </location>
</feature>
<feature type="transmembrane region" description="Helical" evidence="6">
    <location>
        <begin position="7"/>
        <end position="27"/>
    </location>
</feature>
<evidence type="ECO:0000313" key="9">
    <source>
        <dbReference type="Proteomes" id="UP000018680"/>
    </source>
</evidence>
<reference evidence="8 9" key="1">
    <citation type="journal article" date="2015" name="Stand. Genomic Sci.">
        <title>Complete genome sequence and description of Salinispira pacifica gen. nov., sp. nov., a novel spirochaete isolated form a hypersaline microbial mat.</title>
        <authorList>
            <person name="Ben Hania W."/>
            <person name="Joseph M."/>
            <person name="Schumann P."/>
            <person name="Bunk B."/>
            <person name="Fiebig A."/>
            <person name="Sproer C."/>
            <person name="Klenk H.P."/>
            <person name="Fardeau M.L."/>
            <person name="Spring S."/>
        </authorList>
    </citation>
    <scope>NUCLEOTIDE SEQUENCE [LARGE SCALE GENOMIC DNA]</scope>
    <source>
        <strain evidence="8 9">L21-RPul-D2</strain>
    </source>
</reference>
<feature type="transmembrane region" description="Helical" evidence="6">
    <location>
        <begin position="150"/>
        <end position="172"/>
    </location>
</feature>
<keyword evidence="9" id="KW-1185">Reference proteome</keyword>
<dbReference type="PROSITE" id="PS50928">
    <property type="entry name" value="ABC_TM1"/>
    <property type="match status" value="1"/>
</dbReference>
<keyword evidence="2 6" id="KW-0812">Transmembrane</keyword>
<dbReference type="InterPro" id="IPR000515">
    <property type="entry name" value="MetI-like"/>
</dbReference>
<gene>
    <name evidence="8" type="ORF">L21SP2_2930</name>
</gene>
<dbReference type="GO" id="GO:0005886">
    <property type="term" value="C:plasma membrane"/>
    <property type="evidence" value="ECO:0007669"/>
    <property type="project" value="UniProtKB-SubCell"/>
</dbReference>
<proteinExistence type="predicted"/>
<feature type="transmembrane region" description="Helical" evidence="6">
    <location>
        <begin position="349"/>
        <end position="369"/>
    </location>
</feature>
<dbReference type="Proteomes" id="UP000018680">
    <property type="component" value="Chromosome"/>
</dbReference>
<organism evidence="8 9">
    <name type="scientific">Salinispira pacifica</name>
    <dbReference type="NCBI Taxonomy" id="1307761"/>
    <lineage>
        <taxon>Bacteria</taxon>
        <taxon>Pseudomonadati</taxon>
        <taxon>Spirochaetota</taxon>
        <taxon>Spirochaetia</taxon>
        <taxon>Spirochaetales</taxon>
        <taxon>Spirochaetaceae</taxon>
        <taxon>Salinispira</taxon>
    </lineage>
</organism>
<dbReference type="AlphaFoldDB" id="V5WMA5"/>
<feature type="transmembrane region" description="Helical" evidence="6">
    <location>
        <begin position="84"/>
        <end position="105"/>
    </location>
</feature>
<dbReference type="GO" id="GO:0055085">
    <property type="term" value="P:transmembrane transport"/>
    <property type="evidence" value="ECO:0007669"/>
    <property type="project" value="InterPro"/>
</dbReference>
<dbReference type="PANTHER" id="PTHR43839">
    <property type="entry name" value="OPPC IN A BINDING PROTEIN-DEPENDENT TRANSPORT SYSTEM"/>
    <property type="match status" value="1"/>
</dbReference>
<evidence type="ECO:0000256" key="4">
    <source>
        <dbReference type="ARBA" id="ARBA00023136"/>
    </source>
</evidence>
<feature type="region of interest" description="Disordered" evidence="5">
    <location>
        <begin position="310"/>
        <end position="344"/>
    </location>
</feature>
<keyword evidence="4 6" id="KW-0472">Membrane</keyword>
<dbReference type="OrthoDB" id="368598at2"/>
<feature type="transmembrane region" description="Helical" evidence="6">
    <location>
        <begin position="278"/>
        <end position="296"/>
    </location>
</feature>
<dbReference type="SUPFAM" id="SSF161098">
    <property type="entry name" value="MetI-like"/>
    <property type="match status" value="1"/>
</dbReference>
<dbReference type="KEGG" id="slr:L21SP2_2930"/>
<evidence type="ECO:0000313" key="8">
    <source>
        <dbReference type="EMBL" id="AHC16276.1"/>
    </source>
</evidence>
<dbReference type="RefSeq" id="WP_024269173.1">
    <property type="nucleotide sequence ID" value="NC_023035.1"/>
</dbReference>
<name>V5WMA5_9SPIO</name>
<dbReference type="eggNOG" id="COG1173">
    <property type="taxonomic scope" value="Bacteria"/>
</dbReference>
<feature type="transmembrane region" description="Helical" evidence="6">
    <location>
        <begin position="117"/>
        <end position="138"/>
    </location>
</feature>
<protein>
    <recommendedName>
        <fullName evidence="7">ABC transmembrane type-1 domain-containing protein</fullName>
    </recommendedName>
</protein>
<dbReference type="EMBL" id="CP006939">
    <property type="protein sequence ID" value="AHC16276.1"/>
    <property type="molecule type" value="Genomic_DNA"/>
</dbReference>
<dbReference type="InterPro" id="IPR035906">
    <property type="entry name" value="MetI-like_sf"/>
</dbReference>
<accession>V5WMA5</accession>
<dbReference type="PANTHER" id="PTHR43839:SF3">
    <property type="entry name" value="OLIGOPEPTIDE ABC TRANSPORTER, PERMEASE PROTEIN"/>
    <property type="match status" value="1"/>
</dbReference>
<comment type="subcellular location">
    <subcellularLocation>
        <location evidence="1">Cell membrane</location>
        <topology evidence="1">Multi-pass membrane protein</topology>
    </subcellularLocation>
</comment>
<evidence type="ECO:0000256" key="5">
    <source>
        <dbReference type="SAM" id="MobiDB-lite"/>
    </source>
</evidence>
<dbReference type="STRING" id="1307761.L21SP2_2930"/>
<evidence type="ECO:0000256" key="3">
    <source>
        <dbReference type="ARBA" id="ARBA00022989"/>
    </source>
</evidence>
<evidence type="ECO:0000256" key="2">
    <source>
        <dbReference type="ARBA" id="ARBA00022692"/>
    </source>
</evidence>
<evidence type="ECO:0000256" key="1">
    <source>
        <dbReference type="ARBA" id="ARBA00004651"/>
    </source>
</evidence>
<feature type="domain" description="ABC transmembrane type-1" evidence="7">
    <location>
        <begin position="82"/>
        <end position="296"/>
    </location>
</feature>